<dbReference type="Pfam" id="PF00563">
    <property type="entry name" value="EAL"/>
    <property type="match status" value="1"/>
</dbReference>
<feature type="domain" description="PAC" evidence="2">
    <location>
        <begin position="236"/>
        <end position="288"/>
    </location>
</feature>
<dbReference type="InterPro" id="IPR035919">
    <property type="entry name" value="EAL_sf"/>
</dbReference>
<dbReference type="Pfam" id="PF13426">
    <property type="entry name" value="PAS_9"/>
    <property type="match status" value="1"/>
</dbReference>
<dbReference type="InterPro" id="IPR000014">
    <property type="entry name" value="PAS"/>
</dbReference>
<gene>
    <name evidence="5" type="ORF">ACFSJC_15900</name>
</gene>
<dbReference type="InterPro" id="IPR000160">
    <property type="entry name" value="GGDEF_dom"/>
</dbReference>
<evidence type="ECO:0000259" key="4">
    <source>
        <dbReference type="PROSITE" id="PS50887"/>
    </source>
</evidence>
<evidence type="ECO:0000259" key="2">
    <source>
        <dbReference type="PROSITE" id="PS50113"/>
    </source>
</evidence>
<dbReference type="InterPro" id="IPR000700">
    <property type="entry name" value="PAS-assoc_C"/>
</dbReference>
<dbReference type="PROSITE" id="PS50887">
    <property type="entry name" value="GGDEF"/>
    <property type="match status" value="1"/>
</dbReference>
<dbReference type="SUPFAM" id="SSF141868">
    <property type="entry name" value="EAL domain-like"/>
    <property type="match status" value="1"/>
</dbReference>
<dbReference type="SMART" id="SM00267">
    <property type="entry name" value="GGDEF"/>
    <property type="match status" value="1"/>
</dbReference>
<dbReference type="NCBIfam" id="TIGR00229">
    <property type="entry name" value="sensory_box"/>
    <property type="match status" value="1"/>
</dbReference>
<evidence type="ECO:0000259" key="3">
    <source>
        <dbReference type="PROSITE" id="PS50883"/>
    </source>
</evidence>
<dbReference type="PANTHER" id="PTHR44757:SF2">
    <property type="entry name" value="BIOFILM ARCHITECTURE MAINTENANCE PROTEIN MBAA"/>
    <property type="match status" value="1"/>
</dbReference>
<dbReference type="CDD" id="cd01948">
    <property type="entry name" value="EAL"/>
    <property type="match status" value="1"/>
</dbReference>
<dbReference type="SMART" id="SM00086">
    <property type="entry name" value="PAC"/>
    <property type="match status" value="1"/>
</dbReference>
<protein>
    <submittedName>
        <fullName evidence="5">Bifunctional diguanylate cyclase/phosphodiesterase</fullName>
    </submittedName>
</protein>
<dbReference type="Pfam" id="PF00990">
    <property type="entry name" value="GGDEF"/>
    <property type="match status" value="1"/>
</dbReference>
<evidence type="ECO:0000313" key="5">
    <source>
        <dbReference type="EMBL" id="MFD2113334.1"/>
    </source>
</evidence>
<dbReference type="InterPro" id="IPR035965">
    <property type="entry name" value="PAS-like_dom_sf"/>
</dbReference>
<sequence>MLKLSELDDELLWELQRNRIIGLGERSFRKNYYPQLRRSLSRLERFRALLDCAGEMILLVALPSGQVIDANAAAAELLDLPLDGVIGQCLDVLGFSHAEVILADLVGEHASGSSPSLHHEVSLQAGDASRHLDLVCRVADLDGVLYGVLLGRDATRRVAAESRLRLAARVFADSAEGILVGDRRGRVIEINHAFEAITGYGREEVMGWPMRAFVSSRHDPGFFRSARQALKADNSWQGELWSQRKNREIYPVWLSLSLIRDHRGRVQNCVAMFSDISERKESEARIQHMAHHDFLTGLPNRFLLIDRLTQLLATARRDGRRFAVLFIDLDRFKTINDSLGHRVGDRLLCAVGERLRARLRTSDTVARQGGDEFIVLLSHIEGPTEVVRVCNMLLSTLSELCLFEGHEISVTPSIGVAIGPDDGTDSDTLLKHADLAMYQVKQRGRNDFEFFRNEMRVHITTLLQLERDLRHAVERDELEVFYQPQMDLRSGGLAAVEALLRWHHPERGLVLPGDFIPPAEDSRLIVPIGEWVLRAACRQLAAWRADRWPELRLAVNLSPVQFQQAGLIDVVRSALDESGLDPKALELEVTEGLLMDNRDITLQALADLKAMGIRLSIDDFGTGYSSLVYLKRFPVGQLKIDRSFVRDLLEDRGDAAICETIIALARHLDLEVVAEGVERIEQLDWLREAGCHRAQGYLLGRPMSADALERRLSGGVGLLSLGSA</sequence>
<dbReference type="SUPFAM" id="SSF55073">
    <property type="entry name" value="Nucleotide cyclase"/>
    <property type="match status" value="1"/>
</dbReference>
<reference evidence="6" key="1">
    <citation type="journal article" date="2019" name="Int. J. Syst. Evol. Microbiol.">
        <title>The Global Catalogue of Microorganisms (GCM) 10K type strain sequencing project: providing services to taxonomists for standard genome sequencing and annotation.</title>
        <authorList>
            <consortium name="The Broad Institute Genomics Platform"/>
            <consortium name="The Broad Institute Genome Sequencing Center for Infectious Disease"/>
            <person name="Wu L."/>
            <person name="Ma J."/>
        </authorList>
    </citation>
    <scope>NUCLEOTIDE SEQUENCE [LARGE SCALE GENOMIC DNA]</scope>
    <source>
        <strain evidence="6">KACC 12597</strain>
    </source>
</reference>
<dbReference type="NCBIfam" id="TIGR00254">
    <property type="entry name" value="GGDEF"/>
    <property type="match status" value="1"/>
</dbReference>
<dbReference type="SMART" id="SM00052">
    <property type="entry name" value="EAL"/>
    <property type="match status" value="1"/>
</dbReference>
<dbReference type="Gene3D" id="3.20.20.450">
    <property type="entry name" value="EAL domain"/>
    <property type="match status" value="1"/>
</dbReference>
<name>A0ABW4YCI7_9GAMM</name>
<comment type="caution">
    <text evidence="5">The sequence shown here is derived from an EMBL/GenBank/DDBJ whole genome shotgun (WGS) entry which is preliminary data.</text>
</comment>
<dbReference type="CDD" id="cd00130">
    <property type="entry name" value="PAS"/>
    <property type="match status" value="1"/>
</dbReference>
<evidence type="ECO:0000259" key="1">
    <source>
        <dbReference type="PROSITE" id="PS50112"/>
    </source>
</evidence>
<proteinExistence type="predicted"/>
<dbReference type="Gene3D" id="3.30.70.270">
    <property type="match status" value="1"/>
</dbReference>
<dbReference type="SUPFAM" id="SSF55785">
    <property type="entry name" value="PYP-like sensor domain (PAS domain)"/>
    <property type="match status" value="2"/>
</dbReference>
<dbReference type="EMBL" id="JBHUHX010000047">
    <property type="protein sequence ID" value="MFD2113334.1"/>
    <property type="molecule type" value="Genomic_DNA"/>
</dbReference>
<dbReference type="PROSITE" id="PS50113">
    <property type="entry name" value="PAC"/>
    <property type="match status" value="1"/>
</dbReference>
<organism evidence="5 6">
    <name type="scientific">Thiorhodococcus fuscus</name>
    <dbReference type="NCBI Taxonomy" id="527200"/>
    <lineage>
        <taxon>Bacteria</taxon>
        <taxon>Pseudomonadati</taxon>
        <taxon>Pseudomonadota</taxon>
        <taxon>Gammaproteobacteria</taxon>
        <taxon>Chromatiales</taxon>
        <taxon>Chromatiaceae</taxon>
        <taxon>Thiorhodococcus</taxon>
    </lineage>
</organism>
<feature type="domain" description="EAL" evidence="3">
    <location>
        <begin position="462"/>
        <end position="716"/>
    </location>
</feature>
<dbReference type="PROSITE" id="PS50883">
    <property type="entry name" value="EAL"/>
    <property type="match status" value="1"/>
</dbReference>
<feature type="domain" description="GGDEF" evidence="4">
    <location>
        <begin position="320"/>
        <end position="453"/>
    </location>
</feature>
<dbReference type="InterPro" id="IPR029787">
    <property type="entry name" value="Nucleotide_cyclase"/>
</dbReference>
<dbReference type="PROSITE" id="PS50112">
    <property type="entry name" value="PAS"/>
    <property type="match status" value="1"/>
</dbReference>
<dbReference type="CDD" id="cd01949">
    <property type="entry name" value="GGDEF"/>
    <property type="match status" value="1"/>
</dbReference>
<dbReference type="Proteomes" id="UP001597337">
    <property type="component" value="Unassembled WGS sequence"/>
</dbReference>
<keyword evidence="6" id="KW-1185">Reference proteome</keyword>
<dbReference type="InterPro" id="IPR052155">
    <property type="entry name" value="Biofilm_reg_signaling"/>
</dbReference>
<dbReference type="RefSeq" id="WP_386028111.1">
    <property type="nucleotide sequence ID" value="NZ_JBHUHX010000047.1"/>
</dbReference>
<dbReference type="SMART" id="SM00091">
    <property type="entry name" value="PAS"/>
    <property type="match status" value="2"/>
</dbReference>
<dbReference type="InterPro" id="IPR001610">
    <property type="entry name" value="PAC"/>
</dbReference>
<accession>A0ABW4YCI7</accession>
<dbReference type="InterPro" id="IPR001633">
    <property type="entry name" value="EAL_dom"/>
</dbReference>
<dbReference type="InterPro" id="IPR043128">
    <property type="entry name" value="Rev_trsase/Diguanyl_cyclase"/>
</dbReference>
<feature type="domain" description="PAS" evidence="1">
    <location>
        <begin position="160"/>
        <end position="207"/>
    </location>
</feature>
<dbReference type="PANTHER" id="PTHR44757">
    <property type="entry name" value="DIGUANYLATE CYCLASE DGCP"/>
    <property type="match status" value="1"/>
</dbReference>
<dbReference type="Pfam" id="PF13188">
    <property type="entry name" value="PAS_8"/>
    <property type="match status" value="1"/>
</dbReference>
<dbReference type="Gene3D" id="3.30.450.20">
    <property type="entry name" value="PAS domain"/>
    <property type="match status" value="2"/>
</dbReference>
<evidence type="ECO:0000313" key="6">
    <source>
        <dbReference type="Proteomes" id="UP001597337"/>
    </source>
</evidence>